<evidence type="ECO:0000256" key="10">
    <source>
        <dbReference type="ARBA" id="ARBA00022989"/>
    </source>
</evidence>
<evidence type="ECO:0000256" key="14">
    <source>
        <dbReference type="SAM" id="SignalP"/>
    </source>
</evidence>
<keyword evidence="15" id="KW-1185">Reference proteome</keyword>
<evidence type="ECO:0000256" key="11">
    <source>
        <dbReference type="ARBA" id="ARBA00023136"/>
    </source>
</evidence>
<evidence type="ECO:0000256" key="9">
    <source>
        <dbReference type="ARBA" id="ARBA00022824"/>
    </source>
</evidence>
<keyword evidence="14" id="KW-0732">Signal</keyword>
<keyword evidence="9" id="KW-0256">Endoplasmic reticulum</keyword>
<keyword evidence="7" id="KW-0808">Transferase</keyword>
<dbReference type="Proteomes" id="UP000887566">
    <property type="component" value="Unplaced"/>
</dbReference>
<name>A0A914VQ64_9BILA</name>
<evidence type="ECO:0000256" key="4">
    <source>
        <dbReference type="ARBA" id="ARBA00011967"/>
    </source>
</evidence>
<evidence type="ECO:0000313" key="16">
    <source>
        <dbReference type="WBParaSite" id="PSAMB.scaffold22559size492.g38638.t1"/>
    </source>
</evidence>
<organism evidence="15 16">
    <name type="scientific">Plectus sambesii</name>
    <dbReference type="NCBI Taxonomy" id="2011161"/>
    <lineage>
        <taxon>Eukaryota</taxon>
        <taxon>Metazoa</taxon>
        <taxon>Ecdysozoa</taxon>
        <taxon>Nematoda</taxon>
        <taxon>Chromadorea</taxon>
        <taxon>Plectida</taxon>
        <taxon>Plectina</taxon>
        <taxon>Plectoidea</taxon>
        <taxon>Plectidae</taxon>
        <taxon>Plectus</taxon>
    </lineage>
</organism>
<reference evidence="16" key="1">
    <citation type="submission" date="2022-11" db="UniProtKB">
        <authorList>
            <consortium name="WormBaseParasite"/>
        </authorList>
    </citation>
    <scope>IDENTIFICATION</scope>
</reference>
<evidence type="ECO:0000256" key="7">
    <source>
        <dbReference type="ARBA" id="ARBA00022679"/>
    </source>
</evidence>
<evidence type="ECO:0000256" key="6">
    <source>
        <dbReference type="ARBA" id="ARBA00022676"/>
    </source>
</evidence>
<evidence type="ECO:0000256" key="8">
    <source>
        <dbReference type="ARBA" id="ARBA00022692"/>
    </source>
</evidence>
<comment type="function">
    <text evidence="12">Dol-P-Glc:Glc(2)Man(9)GlcNAc(2)-PP-Dol alpha-1,2-glucosyltransferase that operates in the biosynthetic pathway of dolichol-linked oligosaccharides, the glycan precursors employed in protein asparagine (N)-glycosylation. The assembly of dolichol-linked oligosaccharides begins on the cytosolic side of the endoplasmic reticulum membrane and finishes in its lumen. The sequential addition of sugars to dolichol pyrophosphate produces dolichol-linked oligosaccharides containing fourteen sugars, including two GlcNAcs, nine mannoses and three glucoses. Once assembled, the oligosaccharide is transferred from the lipid to nascent proteins by oligosaccharyltransferases. In the lumen of the endoplasmic reticulum, adds the third and last glucose residue from dolichyl phosphate glucose (Dol-P-Glc) onto the lipid-linked oligosaccharide intermediate Glc(2)Man(9)GlcNAc(2)-PP-Dol to produce Glc(3)Man(9)GlcNAc(2)-PP-Dol.</text>
</comment>
<keyword evidence="11" id="KW-0472">Membrane</keyword>
<dbReference type="PANTHER" id="PTHR12989">
    <property type="entry name" value="ALPHA-1,2-GLUCOSYLTRANSFERASE ALG10"/>
    <property type="match status" value="1"/>
</dbReference>
<feature type="signal peptide" evidence="14">
    <location>
        <begin position="1"/>
        <end position="24"/>
    </location>
</feature>
<dbReference type="GO" id="GO:0005789">
    <property type="term" value="C:endoplasmic reticulum membrane"/>
    <property type="evidence" value="ECO:0007669"/>
    <property type="project" value="UniProtKB-SubCell"/>
</dbReference>
<evidence type="ECO:0000256" key="13">
    <source>
        <dbReference type="ARBA" id="ARBA00048064"/>
    </source>
</evidence>
<dbReference type="InterPro" id="IPR016900">
    <property type="entry name" value="Alg10"/>
</dbReference>
<comment type="similarity">
    <text evidence="3">Belongs to the ALG10 glucosyltransferase family.</text>
</comment>
<dbReference type="Pfam" id="PF04922">
    <property type="entry name" value="DIE2_ALG10"/>
    <property type="match status" value="1"/>
</dbReference>
<keyword evidence="6" id="KW-0328">Glycosyltransferase</keyword>
<feature type="chain" id="PRO_5037525875" description="Dol-P-Glc:Glc(2)Man(9)GlcNAc(2)-PP-Dol alpha-1,2-glucosyltransferase" evidence="14">
    <location>
        <begin position="25"/>
        <end position="79"/>
    </location>
</feature>
<dbReference type="GO" id="GO:0106073">
    <property type="term" value="F:dolichyl pyrophosphate Glc2Man9GlcNAc2 alpha-1,2-glucosyltransferase activity"/>
    <property type="evidence" value="ECO:0007669"/>
    <property type="project" value="UniProtKB-EC"/>
</dbReference>
<keyword evidence="10" id="KW-1133">Transmembrane helix</keyword>
<proteinExistence type="inferred from homology"/>
<evidence type="ECO:0000256" key="12">
    <source>
        <dbReference type="ARBA" id="ARBA00044727"/>
    </source>
</evidence>
<comment type="subcellular location">
    <subcellularLocation>
        <location evidence="1">Endoplasmic reticulum membrane</location>
        <topology evidence="1">Multi-pass membrane protein</topology>
    </subcellularLocation>
</comment>
<keyword evidence="8" id="KW-0812">Transmembrane</keyword>
<dbReference type="PANTHER" id="PTHR12989:SF10">
    <property type="entry name" value="DOL-P-GLC:GLC(2)MAN(9)GLCNAC(2)-PP-DOL ALPHA-1,2-GLUCOSYLTRANSFERASE-RELATED"/>
    <property type="match status" value="1"/>
</dbReference>
<evidence type="ECO:0000256" key="2">
    <source>
        <dbReference type="ARBA" id="ARBA00004922"/>
    </source>
</evidence>
<accession>A0A914VQ64</accession>
<evidence type="ECO:0000256" key="5">
    <source>
        <dbReference type="ARBA" id="ARBA00018512"/>
    </source>
</evidence>
<evidence type="ECO:0000256" key="1">
    <source>
        <dbReference type="ARBA" id="ARBA00004477"/>
    </source>
</evidence>
<evidence type="ECO:0000313" key="15">
    <source>
        <dbReference type="Proteomes" id="UP000887566"/>
    </source>
</evidence>
<evidence type="ECO:0000256" key="3">
    <source>
        <dbReference type="ARBA" id="ARBA00010600"/>
    </source>
</evidence>
<dbReference type="AlphaFoldDB" id="A0A914VQ64"/>
<protein>
    <recommendedName>
        <fullName evidence="5">Dol-P-Glc:Glc(2)Man(9)GlcNAc(2)-PP-Dol alpha-1,2-glucosyltransferase</fullName>
        <ecNumber evidence="4">2.4.1.256</ecNumber>
    </recommendedName>
</protein>
<comment type="pathway">
    <text evidence="2">Protein modification; protein glycosylation.</text>
</comment>
<dbReference type="WBParaSite" id="PSAMB.scaffold22559size492.g38638.t1">
    <property type="protein sequence ID" value="PSAMB.scaffold22559size492.g38638.t1"/>
    <property type="gene ID" value="PSAMB.scaffold22559size492.g38638"/>
</dbReference>
<sequence>MLVAAVVMLISSCALIMKVNNVVPDEYMDEIYHADQMQRYCAGNYSSWNPLITTPPGLYLASLAIILPASLLASDQLVV</sequence>
<comment type="catalytic activity">
    <reaction evidence="13">
        <text>an alpha-D-Glc-(1-&gt;3)-alpha-D-Glc-(1-&gt;3)-alpha-D-Man-(1-&gt;2)-alpha-D-Man-(1-&gt;2)-alpha-D-Man-(1-&gt;3)-[alpha-D-Man-(1-&gt;2)-alpha-D-Man-(1-&gt;3)-[alpha-D-Man-(1-&gt;2)-alpha-D-Man-(1-&gt;6)]-alpha-D-Man-(1-&gt;6)]-beta-D-Man-(1-&gt;4)-beta-D-GlcNAc-(1-&gt;4)-alpha-D-GlcNAc-diphospho-di-trans,poly-cis-dolichol + a di-trans,poly-cis-dolichyl beta-D-glucosyl phosphate = a alpha-D-Glc-(1-&gt;2)-alpha-D-Glc-(1-&gt;3)-alpha-D-Glc-(1-&gt;3)-alpha-D-Man-(1-&gt;2)-alpha-D-Man-(1-&gt;2)-alpha-D-Man-(1-&gt;3)-[alpha-D-Man-(1-&gt;2)-alpha-D-Man-(1-&gt;3)-[alpha-D-Man-(1-&gt;2)-alpha-D-Man-(1-&gt;6)]-alpha-D-Man-(1-&gt;6)]-beta-D-Man-(1-&gt;4)-beta-D-GlcNAc-(1-&gt;4)-alpha-D-GlcNAc-diphospho-di-trans,poly-cis-dolichol + a di-trans,poly-cis-dolichyl phosphate + H(+)</text>
        <dbReference type="Rhea" id="RHEA:29543"/>
        <dbReference type="Rhea" id="RHEA-COMP:19498"/>
        <dbReference type="Rhea" id="RHEA-COMP:19502"/>
        <dbReference type="Rhea" id="RHEA-COMP:19512"/>
        <dbReference type="Rhea" id="RHEA-COMP:19522"/>
        <dbReference type="ChEBI" id="CHEBI:15378"/>
        <dbReference type="ChEBI" id="CHEBI:57525"/>
        <dbReference type="ChEBI" id="CHEBI:57683"/>
        <dbReference type="ChEBI" id="CHEBI:132522"/>
        <dbReference type="ChEBI" id="CHEBI:132523"/>
        <dbReference type="EC" id="2.4.1.256"/>
    </reaction>
    <physiologicalReaction direction="left-to-right" evidence="13">
        <dbReference type="Rhea" id="RHEA:29544"/>
    </physiologicalReaction>
</comment>
<dbReference type="EC" id="2.4.1.256" evidence="4"/>
<dbReference type="GO" id="GO:0006488">
    <property type="term" value="P:dolichol-linked oligosaccharide biosynthetic process"/>
    <property type="evidence" value="ECO:0007669"/>
    <property type="project" value="InterPro"/>
</dbReference>